<dbReference type="AlphaFoldDB" id="A0A9W4GEK1"/>
<reference evidence="1" key="1">
    <citation type="submission" date="2020-10" db="EMBL/GenBank/DDBJ databases">
        <authorList>
            <person name="Muller C M."/>
        </authorList>
    </citation>
    <scope>NUCLEOTIDE SEQUENCE</scope>
    <source>
        <strain evidence="1">THUN-12</strain>
    </source>
</reference>
<dbReference type="Proteomes" id="UP000683417">
    <property type="component" value="Unassembled WGS sequence"/>
</dbReference>
<organism evidence="1 2">
    <name type="scientific">Blumeria graminis f. sp. triticale</name>
    <dbReference type="NCBI Taxonomy" id="1689686"/>
    <lineage>
        <taxon>Eukaryota</taxon>
        <taxon>Fungi</taxon>
        <taxon>Dikarya</taxon>
        <taxon>Ascomycota</taxon>
        <taxon>Pezizomycotina</taxon>
        <taxon>Leotiomycetes</taxon>
        <taxon>Erysiphales</taxon>
        <taxon>Erysiphaceae</taxon>
        <taxon>Blumeria</taxon>
    </lineage>
</organism>
<comment type="caution">
    <text evidence="1">The sequence shown here is derived from an EMBL/GenBank/DDBJ whole genome shotgun (WGS) entry which is preliminary data.</text>
</comment>
<proteinExistence type="predicted"/>
<evidence type="ECO:0000313" key="1">
    <source>
        <dbReference type="EMBL" id="CAD6501861.1"/>
    </source>
</evidence>
<protein>
    <submittedName>
        <fullName evidence="1">BgTH12-02107</fullName>
    </submittedName>
</protein>
<dbReference type="EMBL" id="CAJHIT010000005">
    <property type="protein sequence ID" value="CAD6501861.1"/>
    <property type="molecule type" value="Genomic_DNA"/>
</dbReference>
<sequence length="316" mass="35873">MHCVYAVILYMCPWSKQSDRLVVMRSSPHPFYGVYQPPAAGIFPTPVIPPNIIQSHGSVRWYGTHTARYCSTEISPDMILEAVISDLEPMPNNLQNSFHSNFGPENSCLKHIRSQHQNPHYKLPIYMSKLLQEKKCTEDSIASLAFLNHISVVGKFKGFVPPALGDKISVTADQLVPMEKLVLKGLVYRPIERPNTNQVLAWYYGHLHLFEMDYRTRLWYPLTNLRFDGTNGGVIANYLEQNLAPLRKSKQELTLVLCDTFQLIECIVQKKETTSSPVQPTAQDRPGHLYMTIEKLSSTPVEGQIGAEQRQKTIFG</sequence>
<evidence type="ECO:0000313" key="2">
    <source>
        <dbReference type="Proteomes" id="UP000683417"/>
    </source>
</evidence>
<name>A0A9W4GEK1_BLUGR</name>
<gene>
    <name evidence="1" type="ORF">BGTH12_LOCUS3219</name>
</gene>
<accession>A0A9W4GEK1</accession>